<proteinExistence type="predicted"/>
<feature type="region of interest" description="Disordered" evidence="1">
    <location>
        <begin position="1"/>
        <end position="90"/>
    </location>
</feature>
<dbReference type="OrthoDB" id="370783at2759"/>
<dbReference type="AlphaFoldDB" id="K6UXX2"/>
<evidence type="ECO:0000313" key="3">
    <source>
        <dbReference type="Proteomes" id="UP000006319"/>
    </source>
</evidence>
<organism evidence="2 3">
    <name type="scientific">Plasmodium cynomolgi (strain B)</name>
    <dbReference type="NCBI Taxonomy" id="1120755"/>
    <lineage>
        <taxon>Eukaryota</taxon>
        <taxon>Sar</taxon>
        <taxon>Alveolata</taxon>
        <taxon>Apicomplexa</taxon>
        <taxon>Aconoidasida</taxon>
        <taxon>Haemosporida</taxon>
        <taxon>Plasmodiidae</taxon>
        <taxon>Plasmodium</taxon>
        <taxon>Plasmodium (Plasmodium)</taxon>
    </lineage>
</organism>
<keyword evidence="3" id="KW-1185">Reference proteome</keyword>
<name>K6UXX2_PLACD</name>
<dbReference type="VEuPathDB" id="PlasmoDB:PCYB_135230"/>
<feature type="compositionally biased region" description="Acidic residues" evidence="1">
    <location>
        <begin position="1"/>
        <end position="18"/>
    </location>
</feature>
<accession>K6UXX2</accession>
<feature type="compositionally biased region" description="Basic and acidic residues" evidence="1">
    <location>
        <begin position="49"/>
        <end position="67"/>
    </location>
</feature>
<dbReference type="Proteomes" id="UP000006319">
    <property type="component" value="Chromosome 13"/>
</dbReference>
<dbReference type="KEGG" id="pcy:PCYB_135230"/>
<dbReference type="OMA" id="YYLMKDH"/>
<dbReference type="GeneID" id="14695027"/>
<dbReference type="RefSeq" id="XP_004224596.1">
    <property type="nucleotide sequence ID" value="XM_004224548.1"/>
</dbReference>
<gene>
    <name evidence="2" type="ORF">PCYB_135230</name>
</gene>
<sequence>MDDSADENFEGVEELNENDEVKSENENADANPENESGENNIEDGEDKEGDDKNEAKSSDELNEKNEADPACENANNTPDEGNNLQDSSNFTFDKNLFSAPKFYPYYLMKDHVVQYLEPIIKKARKRSFMFCC</sequence>
<dbReference type="PhylomeDB" id="K6UXX2"/>
<dbReference type="eggNOG" id="ENOG502QY33">
    <property type="taxonomic scope" value="Eukaryota"/>
</dbReference>
<feature type="compositionally biased region" description="Polar residues" evidence="1">
    <location>
        <begin position="73"/>
        <end position="90"/>
    </location>
</feature>
<dbReference type="EMBL" id="DF157105">
    <property type="protein sequence ID" value="GAB68649.1"/>
    <property type="molecule type" value="Genomic_DNA"/>
</dbReference>
<feature type="compositionally biased region" description="Low complexity" evidence="1">
    <location>
        <begin position="28"/>
        <end position="39"/>
    </location>
</feature>
<reference evidence="2 3" key="1">
    <citation type="journal article" date="2012" name="Nat. Genet.">
        <title>Plasmodium cynomolgi genome sequences provide insight into Plasmodium vivax and the monkey malaria clade.</title>
        <authorList>
            <person name="Tachibana S."/>
            <person name="Sullivan S.A."/>
            <person name="Kawai S."/>
            <person name="Nakamura S."/>
            <person name="Kim H.R."/>
            <person name="Goto N."/>
            <person name="Arisue N."/>
            <person name="Palacpac N.M.Q."/>
            <person name="Honma H."/>
            <person name="Yagi M."/>
            <person name="Tougan T."/>
            <person name="Katakai Y."/>
            <person name="Kaneko O."/>
            <person name="Mita T."/>
            <person name="Kita K."/>
            <person name="Yasutomi Y."/>
            <person name="Sutton P.L."/>
            <person name="Shakhbatyan R."/>
            <person name="Horii T."/>
            <person name="Yasunaga T."/>
            <person name="Barnwell J.W."/>
            <person name="Escalante A.A."/>
            <person name="Carlton J.M."/>
            <person name="Tanabe K."/>
        </authorList>
    </citation>
    <scope>NUCLEOTIDE SEQUENCE [LARGE SCALE GENOMIC DNA]</scope>
    <source>
        <strain evidence="2 3">B</strain>
    </source>
</reference>
<evidence type="ECO:0000256" key="1">
    <source>
        <dbReference type="SAM" id="MobiDB-lite"/>
    </source>
</evidence>
<evidence type="ECO:0000313" key="2">
    <source>
        <dbReference type="EMBL" id="GAB68649.1"/>
    </source>
</evidence>
<protein>
    <submittedName>
        <fullName evidence="2">Uncharacterized protein</fullName>
    </submittedName>
</protein>